<dbReference type="AlphaFoldDB" id="A0A0B6YE04"/>
<sequence length="102" mass="10630">MDDEDVGSGSGGEVVSMAWLSSPTLQMGSLKQGESEAEGSSHVLGTSDVATTPNIECVPPAQSEDMNFMIVAEAAAEEATSALYQDLDSVWANDNITQTGME</sequence>
<feature type="non-terminal residue" evidence="2">
    <location>
        <position position="102"/>
    </location>
</feature>
<evidence type="ECO:0000313" key="2">
    <source>
        <dbReference type="EMBL" id="CEK53765.1"/>
    </source>
</evidence>
<proteinExistence type="predicted"/>
<accession>A0A0B6YE04</accession>
<dbReference type="EMBL" id="HACG01006900">
    <property type="protein sequence ID" value="CEK53765.1"/>
    <property type="molecule type" value="Transcribed_RNA"/>
</dbReference>
<reference evidence="2" key="1">
    <citation type="submission" date="2014-12" db="EMBL/GenBank/DDBJ databases">
        <title>Insight into the proteome of Arion vulgaris.</title>
        <authorList>
            <person name="Aradska J."/>
            <person name="Bulat T."/>
            <person name="Smidak R."/>
            <person name="Sarate P."/>
            <person name="Gangsoo J."/>
            <person name="Sialana F."/>
            <person name="Bilban M."/>
            <person name="Lubec G."/>
        </authorList>
    </citation>
    <scope>NUCLEOTIDE SEQUENCE</scope>
    <source>
        <tissue evidence="2">Skin</tissue>
    </source>
</reference>
<name>A0A0B6YE04_9EUPU</name>
<organism evidence="2">
    <name type="scientific">Arion vulgaris</name>
    <dbReference type="NCBI Taxonomy" id="1028688"/>
    <lineage>
        <taxon>Eukaryota</taxon>
        <taxon>Metazoa</taxon>
        <taxon>Spiralia</taxon>
        <taxon>Lophotrochozoa</taxon>
        <taxon>Mollusca</taxon>
        <taxon>Gastropoda</taxon>
        <taxon>Heterobranchia</taxon>
        <taxon>Euthyneura</taxon>
        <taxon>Panpulmonata</taxon>
        <taxon>Eupulmonata</taxon>
        <taxon>Stylommatophora</taxon>
        <taxon>Helicina</taxon>
        <taxon>Arionoidea</taxon>
        <taxon>Arionidae</taxon>
        <taxon>Arion</taxon>
    </lineage>
</organism>
<gene>
    <name evidence="2" type="primary">ORF21184</name>
</gene>
<feature type="region of interest" description="Disordered" evidence="1">
    <location>
        <begin position="26"/>
        <end position="54"/>
    </location>
</feature>
<protein>
    <submittedName>
        <fullName evidence="2">Uncharacterized protein</fullName>
    </submittedName>
</protein>
<evidence type="ECO:0000256" key="1">
    <source>
        <dbReference type="SAM" id="MobiDB-lite"/>
    </source>
</evidence>